<organism evidence="2 3">
    <name type="scientific">Oryzihumus leptocrescens</name>
    <dbReference type="NCBI Taxonomy" id="297536"/>
    <lineage>
        <taxon>Bacteria</taxon>
        <taxon>Bacillati</taxon>
        <taxon>Actinomycetota</taxon>
        <taxon>Actinomycetes</taxon>
        <taxon>Micrococcales</taxon>
        <taxon>Intrasporangiaceae</taxon>
        <taxon>Oryzihumus</taxon>
    </lineage>
</organism>
<feature type="chain" id="PRO_5039077418" evidence="1">
    <location>
        <begin position="21"/>
        <end position="449"/>
    </location>
</feature>
<sequence length="449" mass="48223">MRKLMFALALGGLMMSSACAAGAASSGHESATAHLTSVRRPSGTLTVAGHRYVDACQALPAQTVQKLYAPFVDASSVSDTFSQHSVAAADTDHLPVVTKCTYDFLDDRDRSVDLEVSQFATDEAAQEDWQTSLSLGDGSDEKRLTQLERQLATMTPRTTQEKALAGQARQFLAAARAAMPRAKAALGAQAVAGLDGKILFNPSRGFFLALHHNATLKLTYSFGSDNVFDASRQISSSELATVLPAVRATYDEVFRNVDSTSLSQAPVPAVFGNQSSVGRTRLVEPCDVLGDDTFRQVFGVAPTGTADMGSTTRSVTRTGTNAAGDPLAASNTCTRRADVRQDGDITESDLFDLKVTYFADESGAKDYFYRRLGIRQSDPEFKVTRLKTAADQAWVYEGKLLRSAIALRGNYVLTVGLDREDGDAEALPVDAALWPKAVNLVVAELGRRQ</sequence>
<accession>A0A542ZN36</accession>
<feature type="signal peptide" evidence="1">
    <location>
        <begin position="1"/>
        <end position="20"/>
    </location>
</feature>
<keyword evidence="1" id="KW-0732">Signal</keyword>
<dbReference type="PROSITE" id="PS51257">
    <property type="entry name" value="PROKAR_LIPOPROTEIN"/>
    <property type="match status" value="1"/>
</dbReference>
<name>A0A542ZN36_9MICO</name>
<dbReference type="AlphaFoldDB" id="A0A542ZN36"/>
<reference evidence="2 3" key="1">
    <citation type="submission" date="2019-06" db="EMBL/GenBank/DDBJ databases">
        <title>Sequencing the genomes of 1000 actinobacteria strains.</title>
        <authorList>
            <person name="Klenk H.-P."/>
        </authorList>
    </citation>
    <scope>NUCLEOTIDE SEQUENCE [LARGE SCALE GENOMIC DNA]</scope>
    <source>
        <strain evidence="2 3">DSM 18082</strain>
    </source>
</reference>
<proteinExistence type="predicted"/>
<evidence type="ECO:0000313" key="2">
    <source>
        <dbReference type="EMBL" id="TQL61620.1"/>
    </source>
</evidence>
<gene>
    <name evidence="2" type="ORF">FB474_3031</name>
</gene>
<dbReference type="Proteomes" id="UP000319514">
    <property type="component" value="Unassembled WGS sequence"/>
</dbReference>
<evidence type="ECO:0000256" key="1">
    <source>
        <dbReference type="SAM" id="SignalP"/>
    </source>
</evidence>
<protein>
    <submittedName>
        <fullName evidence="2">Uncharacterized protein</fullName>
    </submittedName>
</protein>
<dbReference type="RefSeq" id="WP_141789374.1">
    <property type="nucleotide sequence ID" value="NZ_BAAAKX010000018.1"/>
</dbReference>
<evidence type="ECO:0000313" key="3">
    <source>
        <dbReference type="Proteomes" id="UP000319514"/>
    </source>
</evidence>
<keyword evidence="3" id="KW-1185">Reference proteome</keyword>
<dbReference type="EMBL" id="VFOQ01000001">
    <property type="protein sequence ID" value="TQL61620.1"/>
    <property type="molecule type" value="Genomic_DNA"/>
</dbReference>
<comment type="caution">
    <text evidence="2">The sequence shown here is derived from an EMBL/GenBank/DDBJ whole genome shotgun (WGS) entry which is preliminary data.</text>
</comment>